<dbReference type="InterPro" id="IPR046150">
    <property type="entry name" value="DUF6152"/>
</dbReference>
<gene>
    <name evidence="1" type="ORF">ATN84_10125</name>
</gene>
<sequence length="128" mass="13972">MMMTMFGRFLGGGILMMLIVSGAAAHHGWSWAEADQLELKGVIRDIFIGPPHPTLDIETADDGVWRVELANPSQTERAGFVEGSAKVGDEIVALGNRSTDPGEKRMKAVRITVGGKTYDLYPERIKTN</sequence>
<comment type="caution">
    <text evidence="1">The sequence shown here is derived from an EMBL/GenBank/DDBJ whole genome shotgun (WGS) entry which is preliminary data.</text>
</comment>
<dbReference type="OrthoDB" id="512581at2"/>
<evidence type="ECO:0000313" key="2">
    <source>
        <dbReference type="Proteomes" id="UP000070107"/>
    </source>
</evidence>
<protein>
    <submittedName>
        <fullName evidence="1">Uncharacterized protein</fullName>
    </submittedName>
</protein>
<reference evidence="1 2" key="1">
    <citation type="submission" date="2015-11" db="EMBL/GenBank/DDBJ databases">
        <title>Draft genome sequence of Paramesorhizobium deserti A-3-E, a strain highly resistant to diverse beta-lactam antibiotics.</title>
        <authorList>
            <person name="Lv R."/>
            <person name="Yang X."/>
            <person name="Fang N."/>
            <person name="Guo J."/>
            <person name="Luo X."/>
            <person name="Peng F."/>
            <person name="Yang R."/>
            <person name="Cui Y."/>
            <person name="Fang C."/>
            <person name="Song Y."/>
        </authorList>
    </citation>
    <scope>NUCLEOTIDE SEQUENCE [LARGE SCALE GENOMIC DNA]</scope>
    <source>
        <strain evidence="1 2">A-3-E</strain>
    </source>
</reference>
<keyword evidence="2" id="KW-1185">Reference proteome</keyword>
<dbReference type="EMBL" id="LNTU01000012">
    <property type="protein sequence ID" value="KXF77838.1"/>
    <property type="molecule type" value="Genomic_DNA"/>
</dbReference>
<organism evidence="1 2">
    <name type="scientific">Paramesorhizobium deserti</name>
    <dbReference type="NCBI Taxonomy" id="1494590"/>
    <lineage>
        <taxon>Bacteria</taxon>
        <taxon>Pseudomonadati</taxon>
        <taxon>Pseudomonadota</taxon>
        <taxon>Alphaproteobacteria</taxon>
        <taxon>Hyphomicrobiales</taxon>
        <taxon>Phyllobacteriaceae</taxon>
        <taxon>Paramesorhizobium</taxon>
    </lineage>
</organism>
<proteinExistence type="predicted"/>
<evidence type="ECO:0000313" key="1">
    <source>
        <dbReference type="EMBL" id="KXF77838.1"/>
    </source>
</evidence>
<accession>A0A135HXF7</accession>
<dbReference type="Proteomes" id="UP000070107">
    <property type="component" value="Unassembled WGS sequence"/>
</dbReference>
<name>A0A135HXF7_9HYPH</name>
<dbReference type="STRING" id="1494590.ATN84_10125"/>
<dbReference type="Pfam" id="PF19649">
    <property type="entry name" value="DUF6152"/>
    <property type="match status" value="1"/>
</dbReference>
<dbReference type="AlphaFoldDB" id="A0A135HXF7"/>